<keyword evidence="5" id="KW-0862">Zinc</keyword>
<protein>
    <recommendedName>
        <fullName evidence="13">THAP domain-containing protein 1</fullName>
    </recommendedName>
</protein>
<dbReference type="SMART" id="SM00980">
    <property type="entry name" value="THAP"/>
    <property type="match status" value="1"/>
</dbReference>
<evidence type="ECO:0000256" key="3">
    <source>
        <dbReference type="ARBA" id="ARBA00022723"/>
    </source>
</evidence>
<keyword evidence="8 12" id="KW-0238">DNA-binding</keyword>
<evidence type="ECO:0000256" key="14">
    <source>
        <dbReference type="SAM" id="Coils"/>
    </source>
</evidence>
<feature type="domain" description="THAP-type" evidence="16">
    <location>
        <begin position="1"/>
        <end position="79"/>
    </location>
</feature>
<dbReference type="GO" id="GO:0005654">
    <property type="term" value="C:nucleoplasm"/>
    <property type="evidence" value="ECO:0007669"/>
    <property type="project" value="UniProtKB-SubCell"/>
</dbReference>
<dbReference type="Proteomes" id="UP001174136">
    <property type="component" value="Unassembled WGS sequence"/>
</dbReference>
<accession>A0AA47P854</accession>
<evidence type="ECO:0000256" key="7">
    <source>
        <dbReference type="ARBA" id="ARBA00023054"/>
    </source>
</evidence>
<dbReference type="Pfam" id="PF05485">
    <property type="entry name" value="THAP"/>
    <property type="match status" value="1"/>
</dbReference>
<evidence type="ECO:0000256" key="9">
    <source>
        <dbReference type="ARBA" id="ARBA00023163"/>
    </source>
</evidence>
<dbReference type="SMART" id="SM00692">
    <property type="entry name" value="DM3"/>
    <property type="match status" value="1"/>
</dbReference>
<evidence type="ECO:0000256" key="8">
    <source>
        <dbReference type="ARBA" id="ARBA00023125"/>
    </source>
</evidence>
<feature type="region of interest" description="Disordered" evidence="15">
    <location>
        <begin position="102"/>
        <end position="131"/>
    </location>
</feature>
<evidence type="ECO:0000256" key="2">
    <source>
        <dbReference type="ARBA" id="ARBA00006177"/>
    </source>
</evidence>
<dbReference type="InterPro" id="IPR038441">
    <property type="entry name" value="THAP_Znf_sf"/>
</dbReference>
<dbReference type="InterPro" id="IPR006612">
    <property type="entry name" value="THAP_Znf"/>
</dbReference>
<dbReference type="SUPFAM" id="SSF57716">
    <property type="entry name" value="Glucocorticoid receptor-like (DNA-binding domain)"/>
    <property type="match status" value="1"/>
</dbReference>
<proteinExistence type="inferred from homology"/>
<evidence type="ECO:0000256" key="1">
    <source>
        <dbReference type="ARBA" id="ARBA00004642"/>
    </source>
</evidence>
<dbReference type="GO" id="GO:0008270">
    <property type="term" value="F:zinc ion binding"/>
    <property type="evidence" value="ECO:0007669"/>
    <property type="project" value="UniProtKB-KW"/>
</dbReference>
<comment type="function">
    <text evidence="13">DNA-binding transcription regulator that regulates endothelial cell proliferation and G1/S cell-cycle progression. Specifically binds the 5'-[AT]NTNN[GT]GGCA[AGT]-3' core DNA sequence and acts by modulating expression of pRB-E2F cell-cycle target genes.</text>
</comment>
<evidence type="ECO:0000313" key="17">
    <source>
        <dbReference type="EMBL" id="KAK0154501.1"/>
    </source>
</evidence>
<dbReference type="Gene3D" id="6.20.210.20">
    <property type="entry name" value="THAP domain"/>
    <property type="match status" value="1"/>
</dbReference>
<keyword evidence="7 13" id="KW-0175">Coiled coil</keyword>
<sequence length="341" mass="38575">MGGCSATGCSSRNEKGKKLHCFPRDPVRREIWEKMVGRRNWKAHDRSRLCEDHFEESQYESRRMDNLRKLKPNAIPTKFNHFKKNKTLRQIVENLTKTLVNSPLPERHSVEHSYSQSSEKGPAEKEDNGYLFNVDDGPGEAILKPENFGLPLHCVFLRPLDDEDLPLAPREPSPEPQSKHAKEHGPSAPNTNTDPLGGEIAHLKDAMRKKDERIGILLRAVVTERREKHRLEREKQNLVQNIEKVFNTNQLARLGRKSGRGAKWSSETMEKARQLRAACGVKGYMMLRAQNQPLPSLRCLRKLTPLRRSGLDRVGQRTAGGVESLQATIGAKGAYAAMATP</sequence>
<evidence type="ECO:0000256" key="15">
    <source>
        <dbReference type="SAM" id="MobiDB-lite"/>
    </source>
</evidence>
<evidence type="ECO:0000256" key="12">
    <source>
        <dbReference type="PROSITE-ProRule" id="PRU00309"/>
    </source>
</evidence>
<dbReference type="GO" id="GO:0001935">
    <property type="term" value="P:endothelial cell proliferation"/>
    <property type="evidence" value="ECO:0007669"/>
    <property type="project" value="UniProtKB-UniRule"/>
</dbReference>
<dbReference type="InterPro" id="IPR026516">
    <property type="entry name" value="THAP1/10"/>
</dbReference>
<feature type="coiled-coil region" evidence="14">
    <location>
        <begin position="221"/>
        <end position="248"/>
    </location>
</feature>
<dbReference type="GO" id="GO:0003700">
    <property type="term" value="F:DNA-binding transcription factor activity"/>
    <property type="evidence" value="ECO:0007669"/>
    <property type="project" value="UniProtKB-UniRule"/>
</dbReference>
<evidence type="ECO:0000256" key="6">
    <source>
        <dbReference type="ARBA" id="ARBA00023015"/>
    </source>
</evidence>
<gene>
    <name evidence="17" type="primary">Thap2_7</name>
    <name evidence="17" type="ORF">N1851_003398</name>
</gene>
<comment type="caution">
    <text evidence="17">The sequence shown here is derived from an EMBL/GenBank/DDBJ whole genome shotgun (WGS) entry which is preliminary data.</text>
</comment>
<evidence type="ECO:0000256" key="5">
    <source>
        <dbReference type="ARBA" id="ARBA00022833"/>
    </source>
</evidence>
<name>A0AA47P854_MERPO</name>
<keyword evidence="9 13" id="KW-0804">Transcription</keyword>
<keyword evidence="3" id="KW-0479">Metal-binding</keyword>
<comment type="similarity">
    <text evidence="2 13">Belongs to the THAP1 family.</text>
</comment>
<dbReference type="PANTHER" id="PTHR46600:SF1">
    <property type="entry name" value="THAP DOMAIN-CONTAINING PROTEIN 1"/>
    <property type="match status" value="1"/>
</dbReference>
<dbReference type="EMBL" id="JAOPHQ010000455">
    <property type="protein sequence ID" value="KAK0154501.1"/>
    <property type="molecule type" value="Genomic_DNA"/>
</dbReference>
<evidence type="ECO:0000256" key="11">
    <source>
        <dbReference type="ARBA" id="ARBA00023306"/>
    </source>
</evidence>
<evidence type="ECO:0000259" key="16">
    <source>
        <dbReference type="PROSITE" id="PS50950"/>
    </source>
</evidence>
<dbReference type="AlphaFoldDB" id="A0AA47P854"/>
<keyword evidence="6 13" id="KW-0805">Transcription regulation</keyword>
<dbReference type="GO" id="GO:0043565">
    <property type="term" value="F:sequence-specific DNA binding"/>
    <property type="evidence" value="ECO:0007669"/>
    <property type="project" value="UniProtKB-UniRule"/>
</dbReference>
<evidence type="ECO:0000256" key="13">
    <source>
        <dbReference type="RuleBase" id="RU369073"/>
    </source>
</evidence>
<keyword evidence="18" id="KW-1185">Reference proteome</keyword>
<keyword evidence="10 13" id="KW-0539">Nucleus</keyword>
<organism evidence="17 18">
    <name type="scientific">Merluccius polli</name>
    <name type="common">Benguela hake</name>
    <name type="synonym">Merluccius cadenati</name>
    <dbReference type="NCBI Taxonomy" id="89951"/>
    <lineage>
        <taxon>Eukaryota</taxon>
        <taxon>Metazoa</taxon>
        <taxon>Chordata</taxon>
        <taxon>Craniata</taxon>
        <taxon>Vertebrata</taxon>
        <taxon>Euteleostomi</taxon>
        <taxon>Actinopterygii</taxon>
        <taxon>Neopterygii</taxon>
        <taxon>Teleostei</taxon>
        <taxon>Neoteleostei</taxon>
        <taxon>Acanthomorphata</taxon>
        <taxon>Zeiogadaria</taxon>
        <taxon>Gadariae</taxon>
        <taxon>Gadiformes</taxon>
        <taxon>Gadoidei</taxon>
        <taxon>Merlucciidae</taxon>
        <taxon>Merluccius</taxon>
    </lineage>
</organism>
<dbReference type="PANTHER" id="PTHR46600">
    <property type="entry name" value="THAP DOMAIN-CONTAINING"/>
    <property type="match status" value="1"/>
</dbReference>
<feature type="region of interest" description="Disordered" evidence="15">
    <location>
        <begin position="164"/>
        <end position="198"/>
    </location>
</feature>
<keyword evidence="4 12" id="KW-0863">Zinc-finger</keyword>
<keyword evidence="11 13" id="KW-0131">Cell cycle</keyword>
<evidence type="ECO:0000256" key="4">
    <source>
        <dbReference type="ARBA" id="ARBA00022771"/>
    </source>
</evidence>
<dbReference type="PROSITE" id="PS50950">
    <property type="entry name" value="ZF_THAP"/>
    <property type="match status" value="1"/>
</dbReference>
<comment type="subcellular location">
    <subcellularLocation>
        <location evidence="1 13">Nucleus</location>
        <location evidence="1 13">Nucleoplasm</location>
    </subcellularLocation>
</comment>
<evidence type="ECO:0000256" key="10">
    <source>
        <dbReference type="ARBA" id="ARBA00023242"/>
    </source>
</evidence>
<evidence type="ECO:0000313" key="18">
    <source>
        <dbReference type="Proteomes" id="UP001174136"/>
    </source>
</evidence>
<reference evidence="17" key="1">
    <citation type="journal article" date="2023" name="Front. Mar. Sci.">
        <title>A new Merluccius polli reference genome to investigate the effects of global change in West African waters.</title>
        <authorList>
            <person name="Mateo J.L."/>
            <person name="Blanco-Fernandez C."/>
            <person name="Garcia-Vazquez E."/>
            <person name="Machado-Schiaffino G."/>
        </authorList>
    </citation>
    <scope>NUCLEOTIDE SEQUENCE</scope>
    <source>
        <strain evidence="17">C29</strain>
        <tissue evidence="17">Fin</tissue>
    </source>
</reference>